<dbReference type="Pfam" id="PF16132">
    <property type="entry name" value="DUF4843"/>
    <property type="match status" value="1"/>
</dbReference>
<organism evidence="1 2">
    <name type="scientific">Chitinophaga lutea</name>
    <dbReference type="NCBI Taxonomy" id="2488634"/>
    <lineage>
        <taxon>Bacteria</taxon>
        <taxon>Pseudomonadati</taxon>
        <taxon>Bacteroidota</taxon>
        <taxon>Chitinophagia</taxon>
        <taxon>Chitinophagales</taxon>
        <taxon>Chitinophagaceae</taxon>
        <taxon>Chitinophaga</taxon>
    </lineage>
</organism>
<proteinExistence type="predicted"/>
<dbReference type="InterPro" id="IPR032299">
    <property type="entry name" value="DUF4843"/>
</dbReference>
<evidence type="ECO:0000313" key="1">
    <source>
        <dbReference type="EMBL" id="RPE09721.1"/>
    </source>
</evidence>
<reference evidence="1 2" key="1">
    <citation type="submission" date="2018-11" db="EMBL/GenBank/DDBJ databases">
        <title>Chitinophaga lutea sp.nov., isolate from arsenic contaminated soil.</title>
        <authorList>
            <person name="Zong Y."/>
        </authorList>
    </citation>
    <scope>NUCLEOTIDE SEQUENCE [LARGE SCALE GENOMIC DNA]</scope>
    <source>
        <strain evidence="1 2">ZY74</strain>
    </source>
</reference>
<name>A0A3N4PX66_9BACT</name>
<protein>
    <submittedName>
        <fullName evidence="1">DUF4843 domain-containing protein</fullName>
    </submittedName>
</protein>
<dbReference type="EMBL" id="RPDH01000002">
    <property type="protein sequence ID" value="RPE09721.1"/>
    <property type="molecule type" value="Genomic_DNA"/>
</dbReference>
<keyword evidence="2" id="KW-1185">Reference proteome</keyword>
<dbReference type="Proteomes" id="UP000278351">
    <property type="component" value="Unassembled WGS sequence"/>
</dbReference>
<dbReference type="PROSITE" id="PS51257">
    <property type="entry name" value="PROKAR_LIPOPROTEIN"/>
    <property type="match status" value="1"/>
</dbReference>
<gene>
    <name evidence="1" type="ORF">EGT74_22375</name>
</gene>
<accession>A0A3N4PX66</accession>
<dbReference type="OrthoDB" id="1092914at2"/>
<evidence type="ECO:0000313" key="2">
    <source>
        <dbReference type="Proteomes" id="UP000278351"/>
    </source>
</evidence>
<sequence>MKQIITVAMLTALLAACKKDQYYLYNDNARLQFGPPPDRIYAASFEMADTVKPFTFYYEPAATTQDTVFFDIYAIGGVSSKDRPFTLEQVAVAGAENAVPGVHYKAFSDPSLKDVYLIKAGEVHLSIPIILLRDPSLKSKNVQLKVQVKANEHFLPGEIRKLWRRVDFTDMLSQPAAWNASAVQYYWGKYSRVKHSFMIEQTGEKWDQEFLLNVNTDFALLSFWRLKLRTLLTDYNNAHPGMPLKDESGEAVVFP</sequence>
<comment type="caution">
    <text evidence="1">The sequence shown here is derived from an EMBL/GenBank/DDBJ whole genome shotgun (WGS) entry which is preliminary data.</text>
</comment>
<dbReference type="RefSeq" id="WP_123848702.1">
    <property type="nucleotide sequence ID" value="NZ_RPDH01000002.1"/>
</dbReference>
<dbReference type="AlphaFoldDB" id="A0A3N4PX66"/>